<reference evidence="5" key="6">
    <citation type="submission" date="2021-05" db="UniProtKB">
        <authorList>
            <consortium name="EnsemblPlants"/>
        </authorList>
    </citation>
    <scope>IDENTIFICATION</scope>
    <source>
        <strain evidence="5">cv. B73</strain>
    </source>
</reference>
<dbReference type="PANTHER" id="PTHR34782:SF1">
    <property type="entry name" value="PHOSPHORIBOSYLFORMYLGLYCINAMIDINE SYNTHASE"/>
    <property type="match status" value="1"/>
</dbReference>
<dbReference type="eggNOG" id="ENOG502RAZQ">
    <property type="taxonomic scope" value="Eukaryota"/>
</dbReference>
<dbReference type="OMA" id="KHHIASL"/>
<dbReference type="SMR" id="B4FC01"/>
<organism evidence="2">
    <name type="scientific">Zea mays</name>
    <name type="common">Maize</name>
    <dbReference type="NCBI Taxonomy" id="4577"/>
    <lineage>
        <taxon>Eukaryota</taxon>
        <taxon>Viridiplantae</taxon>
        <taxon>Streptophyta</taxon>
        <taxon>Embryophyta</taxon>
        <taxon>Tracheophyta</taxon>
        <taxon>Spermatophyta</taxon>
        <taxon>Magnoliopsida</taxon>
        <taxon>Liliopsida</taxon>
        <taxon>Poales</taxon>
        <taxon>Poaceae</taxon>
        <taxon>PACMAD clade</taxon>
        <taxon>Panicoideae</taxon>
        <taxon>Andropogonodae</taxon>
        <taxon>Andropogoneae</taxon>
        <taxon>Tripsacinae</taxon>
        <taxon>Zea</taxon>
    </lineage>
</organism>
<dbReference type="InterPro" id="IPR027471">
    <property type="entry name" value="YbeD-like_sf"/>
</dbReference>
<accession>B4FC01</accession>
<dbReference type="Gramene" id="Zm00001eb421060_T001">
    <property type="protein sequence ID" value="Zm00001eb421060_P001"/>
    <property type="gene ID" value="Zm00001eb421060"/>
</dbReference>
<dbReference type="PANTHER" id="PTHR34782">
    <property type="entry name" value="PHOSPHORIBOSYLFORMYLGLYCINAMIDINE SYNTHASE"/>
    <property type="match status" value="1"/>
</dbReference>
<evidence type="ECO:0000313" key="4">
    <source>
        <dbReference type="EMBL" id="AQK43222.1"/>
    </source>
</evidence>
<evidence type="ECO:0000313" key="5">
    <source>
        <dbReference type="EnsemblPlants" id="Zm00001eb421060_P001"/>
    </source>
</evidence>
<reference evidence="2" key="2">
    <citation type="journal article" date="2009" name="PLoS Genet.">
        <title>Sequencing, mapping, and analysis of 27,455 maize full-length cDNAs.</title>
        <authorList>
            <person name="Soderlund C."/>
            <person name="Descour A."/>
            <person name="Kudrna D."/>
            <person name="Bomhoff M."/>
            <person name="Boyd L."/>
            <person name="Currie J."/>
            <person name="Angelova A."/>
            <person name="Collura K."/>
            <person name="Wissotski M."/>
            <person name="Ashley E."/>
            <person name="Morrow D."/>
            <person name="Fernandes J."/>
            <person name="Walbot V."/>
            <person name="Yu Y."/>
        </authorList>
    </citation>
    <scope>NUCLEOTIDE SEQUENCE</scope>
    <source>
        <strain evidence="2">B73</strain>
    </source>
</reference>
<evidence type="ECO:0000313" key="6">
    <source>
        <dbReference type="Proteomes" id="UP000007305"/>
    </source>
</evidence>
<keyword evidence="7" id="KW-1267">Proteomics identification</keyword>
<dbReference type="Gene3D" id="3.30.70.260">
    <property type="match status" value="1"/>
</dbReference>
<dbReference type="SUPFAM" id="SSF117991">
    <property type="entry name" value="YbeD/HP0495-like"/>
    <property type="match status" value="1"/>
</dbReference>
<dbReference type="RefSeq" id="NP_001131301.1">
    <property type="nucleotide sequence ID" value="NM_001137829.2"/>
</dbReference>
<protein>
    <submittedName>
        <fullName evidence="2 5">Uncharacterized protein</fullName>
    </submittedName>
</protein>
<name>B4FC01_MAIZE</name>
<reference evidence="4" key="4">
    <citation type="submission" date="2015-12" db="EMBL/GenBank/DDBJ databases">
        <title>Update maize B73 reference genome by single molecule sequencing technologies.</title>
        <authorList>
            <consortium name="Maize Genome Sequencing Project"/>
            <person name="Ware D."/>
        </authorList>
    </citation>
    <scope>NUCLEOTIDE SEQUENCE</scope>
    <source>
        <tissue evidence="4">Seedling</tissue>
    </source>
</reference>
<evidence type="ECO:0007829" key="7">
    <source>
        <dbReference type="PeptideAtlas" id="B4FC01"/>
    </source>
</evidence>
<dbReference type="EMBL" id="CM000786">
    <property type="protein sequence ID" value="AQK43222.1"/>
    <property type="molecule type" value="Genomic_DNA"/>
</dbReference>
<dbReference type="OrthoDB" id="533321at2759"/>
<evidence type="ECO:0000256" key="1">
    <source>
        <dbReference type="SAM" id="MobiDB-lite"/>
    </source>
</evidence>
<dbReference type="GeneID" id="100192614"/>
<evidence type="ECO:0000313" key="3">
    <source>
        <dbReference type="EMBL" id="ACG43241.1"/>
    </source>
</evidence>
<keyword evidence="6" id="KW-1185">Reference proteome</keyword>
<dbReference type="KEGG" id="zma:100192614"/>
<evidence type="ECO:0000313" key="2">
    <source>
        <dbReference type="EMBL" id="ACF79644.1"/>
    </source>
</evidence>
<dbReference type="Proteomes" id="UP000007305">
    <property type="component" value="Chromosome 10"/>
</dbReference>
<dbReference type="HOGENOM" id="CLU_084336_0_1_1"/>
<dbReference type="EMBL" id="BT034639">
    <property type="protein sequence ID" value="ACF79644.1"/>
    <property type="molecule type" value="mRNA"/>
</dbReference>
<sequence>MACRALALRFLLLPDPLHRLPATPPSVGRASGSRGGRRPHLRCSSGGGGGEPGQPPQEAVLEAISKIARSKGRVALTTNVVMGGTVMDDASDEWLALDQKVNSYPTDRGFTAIGIGGDDFVQSMVVAVESVLQESIPKGRVSQKLSSGGKYVSVKIGPIRVVSSEQVQAVYRAMRRDNRMKYFL</sequence>
<feature type="compositionally biased region" description="Low complexity" evidence="1">
    <location>
        <begin position="21"/>
        <end position="32"/>
    </location>
</feature>
<dbReference type="ExpressionAtlas" id="B4FC01">
    <property type="expression patterns" value="baseline and differential"/>
</dbReference>
<dbReference type="Pfam" id="PF04359">
    <property type="entry name" value="DUF493"/>
    <property type="match status" value="1"/>
</dbReference>
<dbReference type="InterPro" id="IPR007454">
    <property type="entry name" value="UPF0250_YbeD-like"/>
</dbReference>
<dbReference type="EnsemblPlants" id="Zm00001eb421060_T001">
    <property type="protein sequence ID" value="Zm00001eb421060_P001"/>
    <property type="gene ID" value="Zm00001eb421060"/>
</dbReference>
<reference evidence="6" key="3">
    <citation type="journal article" date="2009" name="Science">
        <title>The B73 maize genome: complexity, diversity, and dynamics.</title>
        <authorList>
            <person name="Schnable P.S."/>
            <person name="Ware D."/>
            <person name="Fulton R.S."/>
            <person name="Stein J.C."/>
            <person name="Wei F."/>
            <person name="Pasternak S."/>
            <person name="Liang C."/>
            <person name="Zhang J."/>
            <person name="Fulton L."/>
            <person name="Graves T.A."/>
            <person name="Minx P."/>
            <person name="Reily A.D."/>
            <person name="Courtney L."/>
            <person name="Kruchowski S.S."/>
            <person name="Tomlinson C."/>
            <person name="Strong C."/>
            <person name="Delehaunty K."/>
            <person name="Fronick C."/>
            <person name="Courtney B."/>
            <person name="Rock S.M."/>
            <person name="Belter E."/>
            <person name="Du F."/>
            <person name="Kim K."/>
            <person name="Abbott R.M."/>
            <person name="Cotton M."/>
            <person name="Levy A."/>
            <person name="Marchetto P."/>
            <person name="Ochoa K."/>
            <person name="Jackson S.M."/>
            <person name="Gillam B."/>
            <person name="Chen W."/>
            <person name="Yan L."/>
            <person name="Higginbotham J."/>
            <person name="Cardenas M."/>
            <person name="Waligorski J."/>
            <person name="Applebaum E."/>
            <person name="Phelps L."/>
            <person name="Falcone J."/>
            <person name="Kanchi K."/>
            <person name="Thane T."/>
            <person name="Scimone A."/>
            <person name="Thane N."/>
            <person name="Henke J."/>
            <person name="Wang T."/>
            <person name="Ruppert J."/>
            <person name="Shah N."/>
            <person name="Rotter K."/>
            <person name="Hodges J."/>
            <person name="Ingenthron E."/>
            <person name="Cordes M."/>
            <person name="Kohlberg S."/>
            <person name="Sgro J."/>
            <person name="Delgado B."/>
            <person name="Mead K."/>
            <person name="Chinwalla A."/>
            <person name="Leonard S."/>
            <person name="Crouse K."/>
            <person name="Collura K."/>
            <person name="Kudrna D."/>
            <person name="Currie J."/>
            <person name="He R."/>
            <person name="Angelova A."/>
            <person name="Rajasekar S."/>
            <person name="Mueller T."/>
            <person name="Lomeli R."/>
            <person name="Scara G."/>
            <person name="Ko A."/>
            <person name="Delaney K."/>
            <person name="Wissotski M."/>
            <person name="Lopez G."/>
            <person name="Campos D."/>
            <person name="Braidotti M."/>
            <person name="Ashley E."/>
            <person name="Golser W."/>
            <person name="Kim H."/>
            <person name="Lee S."/>
            <person name="Lin J."/>
            <person name="Dujmic Z."/>
            <person name="Kim W."/>
            <person name="Talag J."/>
            <person name="Zuccolo A."/>
            <person name="Fan C."/>
            <person name="Sebastian A."/>
            <person name="Kramer M."/>
            <person name="Spiegel L."/>
            <person name="Nascimento L."/>
            <person name="Zutavern T."/>
            <person name="Miller B."/>
            <person name="Ambroise C."/>
            <person name="Muller S."/>
            <person name="Spooner W."/>
            <person name="Narechania A."/>
            <person name="Ren L."/>
            <person name="Wei S."/>
            <person name="Kumari S."/>
            <person name="Faga B."/>
            <person name="Levy M.J."/>
            <person name="McMahan L."/>
            <person name="Van Buren P."/>
            <person name="Vaughn M.W."/>
            <person name="Ying K."/>
            <person name="Yeh C.-T."/>
            <person name="Emrich S.J."/>
            <person name="Jia Y."/>
            <person name="Kalyanaraman A."/>
            <person name="Hsia A.-P."/>
            <person name="Barbazuk W.B."/>
            <person name="Baucom R.S."/>
            <person name="Brutnell T.P."/>
            <person name="Carpita N.C."/>
            <person name="Chaparro C."/>
            <person name="Chia J.-M."/>
            <person name="Deragon J.-M."/>
            <person name="Estill J.C."/>
            <person name="Fu Y."/>
            <person name="Jeddeloh J.A."/>
            <person name="Han Y."/>
            <person name="Lee H."/>
            <person name="Li P."/>
            <person name="Lisch D.R."/>
            <person name="Liu S."/>
            <person name="Liu Z."/>
            <person name="Nagel D.H."/>
            <person name="McCann M.C."/>
            <person name="SanMiguel P."/>
            <person name="Myers A.M."/>
            <person name="Nettleton D."/>
            <person name="Nguyen J."/>
            <person name="Penning B.W."/>
            <person name="Ponnala L."/>
            <person name="Schneider K.L."/>
            <person name="Schwartz D.C."/>
            <person name="Sharma A."/>
            <person name="Soderlund C."/>
            <person name="Springer N.M."/>
            <person name="Sun Q."/>
            <person name="Wang H."/>
            <person name="Waterman M."/>
            <person name="Westerman R."/>
            <person name="Wolfgruber T.K."/>
            <person name="Yang L."/>
            <person name="Yu Y."/>
            <person name="Zhang L."/>
            <person name="Zhou S."/>
            <person name="Zhu Q."/>
            <person name="Bennetzen J.L."/>
            <person name="Dawe R.K."/>
            <person name="Jiang J."/>
            <person name="Jiang N."/>
            <person name="Presting G.G."/>
            <person name="Wessler S.R."/>
            <person name="Aluru S."/>
            <person name="Martienssen R.A."/>
            <person name="Clifton S.W."/>
            <person name="McCombie W.R."/>
            <person name="Wing R.A."/>
            <person name="Wilson R.K."/>
        </authorList>
    </citation>
    <scope>NUCLEOTIDE SEQUENCE [LARGE SCALE GENOMIC DNA]</scope>
    <source>
        <strain evidence="6">cv. B73</strain>
    </source>
</reference>
<proteinExistence type="evidence at protein level"/>
<reference evidence="5" key="5">
    <citation type="submission" date="2019-07" db="EMBL/GenBank/DDBJ databases">
        <authorList>
            <person name="Seetharam A."/>
            <person name="Woodhouse M."/>
            <person name="Cannon E."/>
        </authorList>
    </citation>
    <scope>NUCLEOTIDE SEQUENCE [LARGE SCALE GENOMIC DNA]</scope>
    <source>
        <strain evidence="5">cv. B73</strain>
    </source>
</reference>
<reference evidence="3" key="1">
    <citation type="journal article" date="2009" name="Plant Mol. Biol.">
        <title>Insights into corn genes derived from large-scale cDNA sequencing.</title>
        <authorList>
            <person name="Alexandrov N.N."/>
            <person name="Brover V.V."/>
            <person name="Freidin S."/>
            <person name="Troukhan M.E."/>
            <person name="Tatarinova T.V."/>
            <person name="Zhang H."/>
            <person name="Swaller T.J."/>
            <person name="Lu Y.P."/>
            <person name="Bouck J."/>
            <person name="Flavell R.B."/>
            <person name="Feldmann K.A."/>
        </authorList>
    </citation>
    <scope>NUCLEOTIDE SEQUENCE</scope>
</reference>
<dbReference type="AlphaFoldDB" id="B4FC01"/>
<gene>
    <name evidence="5" type="primary">LOC100192614</name>
    <name evidence="4" type="ORF">ZEAMMB73_Zm00001d025228</name>
</gene>
<dbReference type="PaxDb" id="4577-GRMZM2G001805_P01"/>
<dbReference type="EMBL" id="EU971123">
    <property type="protein sequence ID" value="ACG43241.1"/>
    <property type="molecule type" value="mRNA"/>
</dbReference>
<feature type="region of interest" description="Disordered" evidence="1">
    <location>
        <begin position="21"/>
        <end position="56"/>
    </location>
</feature>
<dbReference type="IntAct" id="B4FC01">
    <property type="interactions" value="1"/>
</dbReference>